<comment type="caution">
    <text evidence="2">The sequence shown here is derived from an EMBL/GenBank/DDBJ whole genome shotgun (WGS) entry which is preliminary data.</text>
</comment>
<dbReference type="InterPro" id="IPR002591">
    <property type="entry name" value="Phosphodiest/P_Trfase"/>
</dbReference>
<dbReference type="PROSITE" id="PS51257">
    <property type="entry name" value="PROKAR_LIPOPROTEIN"/>
    <property type="match status" value="1"/>
</dbReference>
<organism evidence="2 3">
    <name type="scientific">Bacteroides ovatus</name>
    <dbReference type="NCBI Taxonomy" id="28116"/>
    <lineage>
        <taxon>Bacteria</taxon>
        <taxon>Pseudomonadati</taxon>
        <taxon>Bacteroidota</taxon>
        <taxon>Bacteroidia</taxon>
        <taxon>Bacteroidales</taxon>
        <taxon>Bacteroidaceae</taxon>
        <taxon>Bacteroides</taxon>
    </lineage>
</organism>
<evidence type="ECO:0008006" key="4">
    <source>
        <dbReference type="Google" id="ProtNLM"/>
    </source>
</evidence>
<protein>
    <recommendedName>
        <fullName evidence="4">Type I phosphodiesterase / nucleotide pyrophosphatase</fullName>
    </recommendedName>
</protein>
<evidence type="ECO:0000256" key="1">
    <source>
        <dbReference type="SAM" id="SignalP"/>
    </source>
</evidence>
<name>A0A6N3VC16_BACOV</name>
<dbReference type="Pfam" id="PF01663">
    <property type="entry name" value="Phosphodiest"/>
    <property type="match status" value="1"/>
</dbReference>
<dbReference type="Gene3D" id="3.40.720.10">
    <property type="entry name" value="Alkaline Phosphatase, subunit A"/>
    <property type="match status" value="1"/>
</dbReference>
<dbReference type="Proteomes" id="UP000460135">
    <property type="component" value="Unassembled WGS sequence"/>
</dbReference>
<reference evidence="2 3" key="1">
    <citation type="journal article" date="2019" name="Nat. Med.">
        <title>A library of human gut bacterial isolates paired with longitudinal multiomics data enables mechanistic microbiome research.</title>
        <authorList>
            <person name="Poyet M."/>
            <person name="Groussin M."/>
            <person name="Gibbons S.M."/>
            <person name="Avila-Pacheco J."/>
            <person name="Jiang X."/>
            <person name="Kearney S.M."/>
            <person name="Perrotta A.R."/>
            <person name="Berdy B."/>
            <person name="Zhao S."/>
            <person name="Lieberman T.D."/>
            <person name="Swanson P.K."/>
            <person name="Smith M."/>
            <person name="Roesemann S."/>
            <person name="Alexander J.E."/>
            <person name="Rich S.A."/>
            <person name="Livny J."/>
            <person name="Vlamakis H."/>
            <person name="Clish C."/>
            <person name="Bullock K."/>
            <person name="Deik A."/>
            <person name="Scott J."/>
            <person name="Pierce K.A."/>
            <person name="Xavier R.J."/>
            <person name="Alm E.J."/>
        </authorList>
    </citation>
    <scope>NUCLEOTIDE SEQUENCE [LARGE SCALE GENOMIC DNA]</scope>
    <source>
        <strain evidence="2 3">BIOML-A183</strain>
    </source>
</reference>
<feature type="chain" id="PRO_5026685725" description="Type I phosphodiesterase / nucleotide pyrophosphatase" evidence="1">
    <location>
        <begin position="24"/>
        <end position="723"/>
    </location>
</feature>
<dbReference type="InterPro" id="IPR017850">
    <property type="entry name" value="Alkaline_phosphatase_core_sf"/>
</dbReference>
<dbReference type="AlphaFoldDB" id="A0A6N3VC16"/>
<evidence type="ECO:0000313" key="3">
    <source>
        <dbReference type="Proteomes" id="UP000460135"/>
    </source>
</evidence>
<proteinExistence type="predicted"/>
<dbReference type="SUPFAM" id="SSF53649">
    <property type="entry name" value="Alkaline phosphatase-like"/>
    <property type="match status" value="1"/>
</dbReference>
<evidence type="ECO:0000313" key="2">
    <source>
        <dbReference type="EMBL" id="KAA3804544.1"/>
    </source>
</evidence>
<sequence>MKTQQIWKCGFLVVMVLGSILTACTKYDTPMEVEEEGKTASRASIEKYVLWINLDGAGGGDLAKNAFPENGTIKGMLPHSRYSWNGMEAEHVEGENYTSTAENAIASASMLTGNIPLRHGMSDNTYQSEQVFDPDFDESLKAYPGFFQYITDYNKSMKTLAITPWKTLNDKLLDEASVTITSTSDEETLSKALQNIDEENNRVIYLSFRSVLDAAVSGGGWNTGNTAYVEAMSKMDDYIGQLLDAVRARPNYYYEDWLVVVTSNHGGTANGTYGGMSLEERNMFGVFYYDHFTQSKEMNPGVIEDVLCFDQSFYGTVIDSITRTPDLKDIATMRQIYSPDSLDGGMTVEFIMAARPSNSHSYVPWNQDGINILKKGNWYVKLDHTYTSGAASFFGQSDGTMSQNGAANFLNPMVHTLTSTMRLYNSEAYIEKKEEAGNEYDQNGNYVGGDQWGNITPPYAKSIFKRRGKLALYNYYDGIKKTPSGTIIEKEVDWEKQYFTDNTNLEINGGMRNSCRYILEIRIWNKEFAPEEVVNYSNKLKLTSSDPNYQHLIGYWQFYKGDNGLYIQDDSIVVNQIKTVKKRFVKNRSIGEDGKEVVEYEYRDIPTEGIRLRKKIVGADGKSYYTNIKKEEGDILRYMTMPNTLYQTMLTDGRMMESVLPVPAVLEWMGVSFPTETTRDQKFKTSKLDGVASSYEAESKKVVWRGMFLGDYTKDLEWRDYDK</sequence>
<dbReference type="EMBL" id="VWLX01000008">
    <property type="protein sequence ID" value="KAA3804544.1"/>
    <property type="molecule type" value="Genomic_DNA"/>
</dbReference>
<feature type="signal peptide" evidence="1">
    <location>
        <begin position="1"/>
        <end position="23"/>
    </location>
</feature>
<gene>
    <name evidence="2" type="ORF">F3F51_12110</name>
</gene>
<keyword evidence="1" id="KW-0732">Signal</keyword>
<accession>A0A6N3VC16</accession>